<gene>
    <name evidence="2" type="ORF">RKE40_22035</name>
</gene>
<keyword evidence="1" id="KW-0732">Signal</keyword>
<organism evidence="2 3">
    <name type="scientific">Bosea rubneri</name>
    <dbReference type="NCBI Taxonomy" id="3075434"/>
    <lineage>
        <taxon>Bacteria</taxon>
        <taxon>Pseudomonadati</taxon>
        <taxon>Pseudomonadota</taxon>
        <taxon>Alphaproteobacteria</taxon>
        <taxon>Hyphomicrobiales</taxon>
        <taxon>Boseaceae</taxon>
        <taxon>Bosea</taxon>
    </lineage>
</organism>
<sequence>MKSIHVLSAAAILSLAASFEASAAPVVPASTIAVPEVVEFAQYRGGVARRGVAVGPRGGVVAGRGYAARGPAGAVAGRGYVARGPRGNVVAGRTGAAWVRPNNYWWHPGMAVVSGAAVGFVAAAAATAYATSPAPAPGYCWFYTDPQRTQGFWDVCPR</sequence>
<evidence type="ECO:0000256" key="1">
    <source>
        <dbReference type="SAM" id="SignalP"/>
    </source>
</evidence>
<evidence type="ECO:0008006" key="4">
    <source>
        <dbReference type="Google" id="ProtNLM"/>
    </source>
</evidence>
<proteinExistence type="predicted"/>
<keyword evidence="3" id="KW-1185">Reference proteome</keyword>
<comment type="caution">
    <text evidence="2">The sequence shown here is derived from an EMBL/GenBank/DDBJ whole genome shotgun (WGS) entry which is preliminary data.</text>
</comment>
<accession>A0ABU3SCS5</accession>
<dbReference type="Proteomes" id="UP001254257">
    <property type="component" value="Unassembled WGS sequence"/>
</dbReference>
<reference evidence="2 3" key="1">
    <citation type="submission" date="2023-09" db="EMBL/GenBank/DDBJ databases">
        <title>Whole genome shotgun sequencing (WGS) of Bosea sp. ZW T0_25, isolated from stored onions (Allium cepa).</title>
        <authorList>
            <person name="Stoll D.A."/>
            <person name="Huch M."/>
        </authorList>
    </citation>
    <scope>NUCLEOTIDE SEQUENCE [LARGE SCALE GENOMIC DNA]</scope>
    <source>
        <strain evidence="2 3">ZW T0_25</strain>
    </source>
</reference>
<protein>
    <recommendedName>
        <fullName evidence="4">Lectin-like protein BA14k</fullName>
    </recommendedName>
</protein>
<feature type="chain" id="PRO_5046039953" description="Lectin-like protein BA14k" evidence="1">
    <location>
        <begin position="24"/>
        <end position="158"/>
    </location>
</feature>
<feature type="signal peptide" evidence="1">
    <location>
        <begin position="1"/>
        <end position="23"/>
    </location>
</feature>
<dbReference type="RefSeq" id="WP_316020354.1">
    <property type="nucleotide sequence ID" value="NZ_JAWDID010000044.1"/>
</dbReference>
<name>A0ABU3SCS5_9HYPH</name>
<evidence type="ECO:0000313" key="3">
    <source>
        <dbReference type="Proteomes" id="UP001254257"/>
    </source>
</evidence>
<evidence type="ECO:0000313" key="2">
    <source>
        <dbReference type="EMBL" id="MDU0342586.1"/>
    </source>
</evidence>
<dbReference type="EMBL" id="JAWDID010000044">
    <property type="protein sequence ID" value="MDU0342586.1"/>
    <property type="molecule type" value="Genomic_DNA"/>
</dbReference>